<dbReference type="RefSeq" id="WP_132027908.1">
    <property type="nucleotide sequence ID" value="NZ_CP068564.1"/>
</dbReference>
<gene>
    <name evidence="1" type="ORF">EDD65_107159</name>
</gene>
<dbReference type="EMBL" id="SMAE01000007">
    <property type="protein sequence ID" value="TCS88802.1"/>
    <property type="molecule type" value="Genomic_DNA"/>
</dbReference>
<name>A0A4R3KXV3_9FIRM</name>
<protein>
    <submittedName>
        <fullName evidence="1">Uncharacterized protein</fullName>
    </submittedName>
</protein>
<keyword evidence="2" id="KW-1185">Reference proteome</keyword>
<sequence>MLLEHINNKYKIVSIVGMAKNSGKTVTLNHLIQEAIVEDVKLGIISTGRDGERVDVIAETEKPKIYAEVGTIVATTTELLPLGDANIEIINVTDFRTPLGEILIGRVKDSGYIQIAGPQTIKEIKKVADFMLKIGAELVIIDGALDRRTSAAPSISDATILSTGAVLSRDINKVIEKTLHVVNLFNIPPVEDDKVREVIEEIMDKGQIAIIDKNLNTIPLNIKTALNCGHIIGDHLNEDSRYLVIPGSLVKSTVEGIINTTKMYKNIDIVVTDGTKIFIEPKDWLKFNRYGINVKVLYPINLVAITVNPYAPQGYYFEPNVLLEKMRHYIKDIPVVDVMLGGD</sequence>
<dbReference type="AlphaFoldDB" id="A0A4R3KXV3"/>
<reference evidence="1 2" key="1">
    <citation type="submission" date="2019-03" db="EMBL/GenBank/DDBJ databases">
        <title>Genomic Encyclopedia of Type Strains, Phase IV (KMG-IV): sequencing the most valuable type-strain genomes for metagenomic binning, comparative biology and taxonomic classification.</title>
        <authorList>
            <person name="Goeker M."/>
        </authorList>
    </citation>
    <scope>NUCLEOTIDE SEQUENCE [LARGE SCALE GENOMIC DNA]</scope>
    <source>
        <strain evidence="1 2">DSM 26752</strain>
    </source>
</reference>
<organism evidence="1 2">
    <name type="scientific">Keratinibaculum paraultunense</name>
    <dbReference type="NCBI Taxonomy" id="1278232"/>
    <lineage>
        <taxon>Bacteria</taxon>
        <taxon>Bacillati</taxon>
        <taxon>Bacillota</taxon>
        <taxon>Tissierellia</taxon>
        <taxon>Tissierellales</taxon>
        <taxon>Tepidimicrobiaceae</taxon>
        <taxon>Keratinibaculum</taxon>
    </lineage>
</organism>
<comment type="caution">
    <text evidence="1">The sequence shown here is derived from an EMBL/GenBank/DDBJ whole genome shotgun (WGS) entry which is preliminary data.</text>
</comment>
<dbReference type="Proteomes" id="UP000294567">
    <property type="component" value="Unassembled WGS sequence"/>
</dbReference>
<accession>A0A4R3KXV3</accession>
<evidence type="ECO:0000313" key="2">
    <source>
        <dbReference type="Proteomes" id="UP000294567"/>
    </source>
</evidence>
<evidence type="ECO:0000313" key="1">
    <source>
        <dbReference type="EMBL" id="TCS88802.1"/>
    </source>
</evidence>
<dbReference type="OrthoDB" id="9783544at2"/>
<proteinExistence type="predicted"/>